<feature type="signal peptide" evidence="2">
    <location>
        <begin position="1"/>
        <end position="20"/>
    </location>
</feature>
<name>A0A0N0RY71_9EURO</name>
<feature type="compositionally biased region" description="Low complexity" evidence="1">
    <location>
        <begin position="159"/>
        <end position="172"/>
    </location>
</feature>
<evidence type="ECO:0000313" key="4">
    <source>
        <dbReference type="Proteomes" id="UP000037696"/>
    </source>
</evidence>
<dbReference type="EMBL" id="LHQQ01000169">
    <property type="protein sequence ID" value="KOS40295.1"/>
    <property type="molecule type" value="Genomic_DNA"/>
</dbReference>
<feature type="region of interest" description="Disordered" evidence="1">
    <location>
        <begin position="159"/>
        <end position="183"/>
    </location>
</feature>
<accession>A0A0N0RY71</accession>
<dbReference type="AlphaFoldDB" id="A0A0N0RY71"/>
<gene>
    <name evidence="3" type="ORF">ACN38_g8868</name>
</gene>
<reference evidence="3 4" key="1">
    <citation type="submission" date="2015-08" db="EMBL/GenBank/DDBJ databases">
        <title>Genome sequencing of Penicillium nordicum.</title>
        <authorList>
            <person name="Nguyen H.D."/>
            <person name="Seifert K.A."/>
        </authorList>
    </citation>
    <scope>NUCLEOTIDE SEQUENCE [LARGE SCALE GENOMIC DNA]</scope>
    <source>
        <strain evidence="3 4">DAOMC 185683</strain>
    </source>
</reference>
<evidence type="ECO:0000313" key="3">
    <source>
        <dbReference type="EMBL" id="KOS40295.1"/>
    </source>
</evidence>
<dbReference type="Proteomes" id="UP000037696">
    <property type="component" value="Unassembled WGS sequence"/>
</dbReference>
<dbReference type="STRING" id="229535.A0A0N0RY71"/>
<comment type="caution">
    <text evidence="3">The sequence shown here is derived from an EMBL/GenBank/DDBJ whole genome shotgun (WGS) entry which is preliminary data.</text>
</comment>
<sequence length="287" mass="31330">MVCLWVFSLSSIAAIPEVQALALQILHMCELPVARPYVRATKYAAGTYNSLPYKDSPTPNKIIFTTTRLFRNTLVACPVNPEVSLGGLTFRLSNCLVSLTPLGYQGWREAFRSLPPHAYSVTVQKETPAGAYMPRFSSHSGVKPIILPFKVTATSSSGISSSGASSSGHKSSLMPSLPSRTPPLLAHNRETQVLVMLILKGKATEVVRDFQKAIETKPGKFQIKITDASETSASAGVFVRMTWEAFARLLSTVNMEPLLPIVGPSLISTQLREVHCQISIEELPRRC</sequence>
<proteinExistence type="predicted"/>
<keyword evidence="2" id="KW-0732">Signal</keyword>
<protein>
    <submittedName>
        <fullName evidence="3">Uncharacterized protein</fullName>
    </submittedName>
</protein>
<organism evidence="3 4">
    <name type="scientific">Penicillium nordicum</name>
    <dbReference type="NCBI Taxonomy" id="229535"/>
    <lineage>
        <taxon>Eukaryota</taxon>
        <taxon>Fungi</taxon>
        <taxon>Dikarya</taxon>
        <taxon>Ascomycota</taxon>
        <taxon>Pezizomycotina</taxon>
        <taxon>Eurotiomycetes</taxon>
        <taxon>Eurotiomycetidae</taxon>
        <taxon>Eurotiales</taxon>
        <taxon>Aspergillaceae</taxon>
        <taxon>Penicillium</taxon>
    </lineage>
</organism>
<feature type="chain" id="PRO_5005857724" evidence="2">
    <location>
        <begin position="21"/>
        <end position="287"/>
    </location>
</feature>
<evidence type="ECO:0000256" key="2">
    <source>
        <dbReference type="SAM" id="SignalP"/>
    </source>
</evidence>
<dbReference type="OrthoDB" id="4362445at2759"/>
<keyword evidence="4" id="KW-1185">Reference proteome</keyword>
<evidence type="ECO:0000256" key="1">
    <source>
        <dbReference type="SAM" id="MobiDB-lite"/>
    </source>
</evidence>